<dbReference type="GO" id="GO:0006742">
    <property type="term" value="P:NADP+ catabolic process"/>
    <property type="evidence" value="ECO:0007669"/>
    <property type="project" value="TreeGrafter"/>
</dbReference>
<organism evidence="11 12">
    <name type="scientific">Amphritea opalescens</name>
    <dbReference type="NCBI Taxonomy" id="2490544"/>
    <lineage>
        <taxon>Bacteria</taxon>
        <taxon>Pseudomonadati</taxon>
        <taxon>Pseudomonadota</taxon>
        <taxon>Gammaproteobacteria</taxon>
        <taxon>Oceanospirillales</taxon>
        <taxon>Oceanospirillaceae</taxon>
        <taxon>Amphritea</taxon>
    </lineage>
</organism>
<keyword evidence="5" id="KW-0479">Metal-binding</keyword>
<protein>
    <recommendedName>
        <fullName evidence="4">NAD(+) diphosphatase</fullName>
        <ecNumber evidence="4">3.6.1.22</ecNumber>
    </recommendedName>
</protein>
<dbReference type="PANTHER" id="PTHR42904:SF6">
    <property type="entry name" value="NAD-CAPPED RNA HYDROLASE NUDT12"/>
    <property type="match status" value="1"/>
</dbReference>
<dbReference type="GO" id="GO:0110153">
    <property type="term" value="F:RNA NAD-cap (NMN-forming) hydrolase activity"/>
    <property type="evidence" value="ECO:0007669"/>
    <property type="project" value="RHEA"/>
</dbReference>
<sequence length="257" mass="29233">MKIEYIYATGDRVWSDPQGRWLFAQPCCDHGLAIEEYDLTLLPEQPIRLVVMPEAELRDQASGLQLRQLLSRTDEAQFPLLSRAAQVVTWSGHHRFCSRCGDALVHHDHDLAKQCNGCGLTQYPRLSPCIITLVTRGEYCLLAHGIRFNEVRYSTLAGFIEAGESAEDALSREVREEVGVEVNNIRYHCSQSWPFPHSLMFGFFADYVSGEIVPEPEEIVDARWFHYTELDEAPIPPPFTIARQLIDAFHARCVKAD</sequence>
<dbReference type="EC" id="3.6.1.22" evidence="4"/>
<dbReference type="SUPFAM" id="SSF55811">
    <property type="entry name" value="Nudix"/>
    <property type="match status" value="1"/>
</dbReference>
<keyword evidence="6 11" id="KW-0378">Hydrolase</keyword>
<dbReference type="NCBIfam" id="NF001299">
    <property type="entry name" value="PRK00241.1"/>
    <property type="match status" value="1"/>
</dbReference>
<dbReference type="PROSITE" id="PS00893">
    <property type="entry name" value="NUDIX_BOX"/>
    <property type="match status" value="1"/>
</dbReference>
<keyword evidence="8" id="KW-0520">NAD</keyword>
<dbReference type="AlphaFoldDB" id="A0A430KQA8"/>
<comment type="catalytic activity">
    <reaction evidence="9">
        <text>a 5'-end NAD(+)-phospho-ribonucleoside in mRNA + H2O = a 5'-end phospho-adenosine-phospho-ribonucleoside in mRNA + beta-nicotinamide D-ribonucleotide + 2 H(+)</text>
        <dbReference type="Rhea" id="RHEA:60876"/>
        <dbReference type="Rhea" id="RHEA-COMP:15698"/>
        <dbReference type="Rhea" id="RHEA-COMP:15719"/>
        <dbReference type="ChEBI" id="CHEBI:14649"/>
        <dbReference type="ChEBI" id="CHEBI:15377"/>
        <dbReference type="ChEBI" id="CHEBI:15378"/>
        <dbReference type="ChEBI" id="CHEBI:144029"/>
        <dbReference type="ChEBI" id="CHEBI:144051"/>
    </reaction>
    <physiologicalReaction direction="left-to-right" evidence="9">
        <dbReference type="Rhea" id="RHEA:60877"/>
    </physiologicalReaction>
</comment>
<evidence type="ECO:0000256" key="9">
    <source>
        <dbReference type="ARBA" id="ARBA00023679"/>
    </source>
</evidence>
<dbReference type="CDD" id="cd03429">
    <property type="entry name" value="NUDIX_NADH_pyrophosphatase_Nudt13"/>
    <property type="match status" value="1"/>
</dbReference>
<dbReference type="PROSITE" id="PS51462">
    <property type="entry name" value="NUDIX"/>
    <property type="match status" value="1"/>
</dbReference>
<keyword evidence="7" id="KW-0460">Magnesium</keyword>
<keyword evidence="12" id="KW-1185">Reference proteome</keyword>
<evidence type="ECO:0000256" key="5">
    <source>
        <dbReference type="ARBA" id="ARBA00022723"/>
    </source>
</evidence>
<dbReference type="GO" id="GO:0005829">
    <property type="term" value="C:cytosol"/>
    <property type="evidence" value="ECO:0007669"/>
    <property type="project" value="TreeGrafter"/>
</dbReference>
<dbReference type="GO" id="GO:0046872">
    <property type="term" value="F:metal ion binding"/>
    <property type="evidence" value="ECO:0007669"/>
    <property type="project" value="UniProtKB-KW"/>
</dbReference>
<evidence type="ECO:0000256" key="2">
    <source>
        <dbReference type="ARBA" id="ARBA00001947"/>
    </source>
</evidence>
<dbReference type="InterPro" id="IPR050241">
    <property type="entry name" value="NAD-cap_RNA_hydrolase_NudC"/>
</dbReference>
<reference evidence="11 12" key="1">
    <citation type="submission" date="2018-11" db="EMBL/GenBank/DDBJ databases">
        <title>The draft genome sequence of Amphritea opalescens ANRC-JH13T.</title>
        <authorList>
            <person name="Fang Z."/>
            <person name="Zhang Y."/>
            <person name="Han X."/>
        </authorList>
    </citation>
    <scope>NUCLEOTIDE SEQUENCE [LARGE SCALE GENOMIC DNA]</scope>
    <source>
        <strain evidence="11 12">ANRC-JH13</strain>
    </source>
</reference>
<evidence type="ECO:0000313" key="12">
    <source>
        <dbReference type="Proteomes" id="UP000283087"/>
    </source>
</evidence>
<evidence type="ECO:0000256" key="4">
    <source>
        <dbReference type="ARBA" id="ARBA00012381"/>
    </source>
</evidence>
<evidence type="ECO:0000256" key="6">
    <source>
        <dbReference type="ARBA" id="ARBA00022801"/>
    </source>
</evidence>
<dbReference type="Gene3D" id="3.90.79.10">
    <property type="entry name" value="Nucleoside Triphosphate Pyrophosphohydrolase"/>
    <property type="match status" value="1"/>
</dbReference>
<dbReference type="GO" id="GO:0035529">
    <property type="term" value="F:NADH pyrophosphatase activity"/>
    <property type="evidence" value="ECO:0007669"/>
    <property type="project" value="TreeGrafter"/>
</dbReference>
<evidence type="ECO:0000256" key="3">
    <source>
        <dbReference type="ARBA" id="ARBA00009595"/>
    </source>
</evidence>
<dbReference type="Pfam" id="PF00293">
    <property type="entry name" value="NUDIX"/>
    <property type="match status" value="1"/>
</dbReference>
<dbReference type="EMBL" id="RQXW01000008">
    <property type="protein sequence ID" value="RTE65697.1"/>
    <property type="molecule type" value="Genomic_DNA"/>
</dbReference>
<dbReference type="InterPro" id="IPR015376">
    <property type="entry name" value="Znr_NADH_PPase"/>
</dbReference>
<dbReference type="Proteomes" id="UP000283087">
    <property type="component" value="Unassembled WGS sequence"/>
</dbReference>
<evidence type="ECO:0000313" key="11">
    <source>
        <dbReference type="EMBL" id="RTE65697.1"/>
    </source>
</evidence>
<accession>A0A430KQA8</accession>
<proteinExistence type="inferred from homology"/>
<comment type="similarity">
    <text evidence="3">Belongs to the Nudix hydrolase family. NudC subfamily.</text>
</comment>
<dbReference type="OrthoDB" id="9791656at2"/>
<evidence type="ECO:0000259" key="10">
    <source>
        <dbReference type="PROSITE" id="PS51462"/>
    </source>
</evidence>
<evidence type="ECO:0000256" key="8">
    <source>
        <dbReference type="ARBA" id="ARBA00023027"/>
    </source>
</evidence>
<comment type="caution">
    <text evidence="11">The sequence shown here is derived from an EMBL/GenBank/DDBJ whole genome shotgun (WGS) entry which is preliminary data.</text>
</comment>
<feature type="domain" description="Nudix hydrolase" evidence="10">
    <location>
        <begin position="124"/>
        <end position="247"/>
    </location>
</feature>
<comment type="cofactor">
    <cofactor evidence="1">
        <name>Mg(2+)</name>
        <dbReference type="ChEBI" id="CHEBI:18420"/>
    </cofactor>
</comment>
<dbReference type="InterPro" id="IPR049734">
    <property type="entry name" value="NudC-like_C"/>
</dbReference>
<dbReference type="RefSeq" id="WP_126158620.1">
    <property type="nucleotide sequence ID" value="NZ_RQXW01000008.1"/>
</dbReference>
<dbReference type="Pfam" id="PF09297">
    <property type="entry name" value="Zn_ribbon_NUD"/>
    <property type="match status" value="1"/>
</dbReference>
<comment type="cofactor">
    <cofactor evidence="2">
        <name>Zn(2+)</name>
        <dbReference type="ChEBI" id="CHEBI:29105"/>
    </cofactor>
</comment>
<name>A0A430KQA8_9GAMM</name>
<dbReference type="GO" id="GO:0019677">
    <property type="term" value="P:NAD+ catabolic process"/>
    <property type="evidence" value="ECO:0007669"/>
    <property type="project" value="TreeGrafter"/>
</dbReference>
<dbReference type="PANTHER" id="PTHR42904">
    <property type="entry name" value="NUDIX HYDROLASE, NUDC SUBFAMILY"/>
    <property type="match status" value="1"/>
</dbReference>
<gene>
    <name evidence="11" type="ORF">EH243_10515</name>
</gene>
<dbReference type="InterPro" id="IPR015797">
    <property type="entry name" value="NUDIX_hydrolase-like_dom_sf"/>
</dbReference>
<dbReference type="InterPro" id="IPR020084">
    <property type="entry name" value="NUDIX_hydrolase_CS"/>
</dbReference>
<evidence type="ECO:0000256" key="7">
    <source>
        <dbReference type="ARBA" id="ARBA00022842"/>
    </source>
</evidence>
<evidence type="ECO:0000256" key="1">
    <source>
        <dbReference type="ARBA" id="ARBA00001946"/>
    </source>
</evidence>
<dbReference type="Gene3D" id="3.90.79.20">
    <property type="match status" value="1"/>
</dbReference>
<dbReference type="InterPro" id="IPR000086">
    <property type="entry name" value="NUDIX_hydrolase_dom"/>
</dbReference>